<evidence type="ECO:0000313" key="3">
    <source>
        <dbReference type="EMBL" id="KIY72231.1"/>
    </source>
</evidence>
<dbReference type="InterPro" id="IPR000073">
    <property type="entry name" value="AB_hydrolase_1"/>
</dbReference>
<dbReference type="InterPro" id="IPR029058">
    <property type="entry name" value="AB_hydrolase_fold"/>
</dbReference>
<evidence type="ECO:0000313" key="4">
    <source>
        <dbReference type="Proteomes" id="UP000054007"/>
    </source>
</evidence>
<evidence type="ECO:0000259" key="2">
    <source>
        <dbReference type="Pfam" id="PF12697"/>
    </source>
</evidence>
<dbReference type="OrthoDB" id="3251587at2759"/>
<feature type="domain" description="AB hydrolase-1" evidence="2">
    <location>
        <begin position="34"/>
        <end position="212"/>
    </location>
</feature>
<gene>
    <name evidence="3" type="ORF">CYLTODRAFT_486452</name>
</gene>
<organism evidence="3 4">
    <name type="scientific">Cylindrobasidium torrendii FP15055 ss-10</name>
    <dbReference type="NCBI Taxonomy" id="1314674"/>
    <lineage>
        <taxon>Eukaryota</taxon>
        <taxon>Fungi</taxon>
        <taxon>Dikarya</taxon>
        <taxon>Basidiomycota</taxon>
        <taxon>Agaricomycotina</taxon>
        <taxon>Agaricomycetes</taxon>
        <taxon>Agaricomycetidae</taxon>
        <taxon>Agaricales</taxon>
        <taxon>Marasmiineae</taxon>
        <taxon>Physalacriaceae</taxon>
        <taxon>Cylindrobasidium</taxon>
    </lineage>
</organism>
<dbReference type="Pfam" id="PF12697">
    <property type="entry name" value="Abhydrolase_6"/>
    <property type="match status" value="1"/>
</dbReference>
<protein>
    <recommendedName>
        <fullName evidence="2">AB hydrolase-1 domain-containing protein</fullName>
    </recommendedName>
</protein>
<reference evidence="3 4" key="1">
    <citation type="journal article" date="2015" name="Fungal Genet. Biol.">
        <title>Evolution of novel wood decay mechanisms in Agaricales revealed by the genome sequences of Fistulina hepatica and Cylindrobasidium torrendii.</title>
        <authorList>
            <person name="Floudas D."/>
            <person name="Held B.W."/>
            <person name="Riley R."/>
            <person name="Nagy L.G."/>
            <person name="Koehler G."/>
            <person name="Ransdell A.S."/>
            <person name="Younus H."/>
            <person name="Chow J."/>
            <person name="Chiniquy J."/>
            <person name="Lipzen A."/>
            <person name="Tritt A."/>
            <person name="Sun H."/>
            <person name="Haridas S."/>
            <person name="LaButti K."/>
            <person name="Ohm R.A."/>
            <person name="Kues U."/>
            <person name="Blanchette R.A."/>
            <person name="Grigoriev I.V."/>
            <person name="Minto R.E."/>
            <person name="Hibbett D.S."/>
        </authorList>
    </citation>
    <scope>NUCLEOTIDE SEQUENCE [LARGE SCALE GENOMIC DNA]</scope>
    <source>
        <strain evidence="3 4">FP15055 ss-10</strain>
    </source>
</reference>
<dbReference type="Gene3D" id="3.40.50.1820">
    <property type="entry name" value="alpha/beta hydrolase"/>
    <property type="match status" value="1"/>
</dbReference>
<name>A0A0D7BRK3_9AGAR</name>
<dbReference type="EMBL" id="KN880445">
    <property type="protein sequence ID" value="KIY72231.1"/>
    <property type="molecule type" value="Genomic_DNA"/>
</dbReference>
<keyword evidence="1" id="KW-0812">Transmembrane</keyword>
<evidence type="ECO:0000256" key="1">
    <source>
        <dbReference type="SAM" id="Phobius"/>
    </source>
</evidence>
<keyword evidence="1" id="KW-0472">Membrane</keyword>
<proteinExistence type="predicted"/>
<feature type="transmembrane region" description="Helical" evidence="1">
    <location>
        <begin position="112"/>
        <end position="134"/>
    </location>
</feature>
<keyword evidence="1" id="KW-1133">Transmembrane helix</keyword>
<dbReference type="AlphaFoldDB" id="A0A0D7BRK3"/>
<dbReference type="SUPFAM" id="SSF53474">
    <property type="entry name" value="alpha/beta-Hydrolases"/>
    <property type="match status" value="1"/>
</dbReference>
<dbReference type="Proteomes" id="UP000054007">
    <property type="component" value="Unassembled WGS sequence"/>
</dbReference>
<sequence>MKEGSIVVDADKGLYMGYIDSGPPPSRSSSYQTIIAVHGIVFGHRIFERCIAAAPAHGVRFVALSRRGFPGSSPLALSELQKGDALHTLGKEICTFVDVFTTQGNIRANVTLFGWSFGVSFVLAAVHAVLPAYVSPPCIGMPDTQASFWDAKAVPQEDMMQLQIQWTTAYFEHPAFKSDSGSDSHLHKDDSKTHGDPASLNWVVPTIKYAPSIFNGMRVGTHVHFDTLMSDFACLRGFKNQFHQNLVTLCPKGVVNAEGSSIRVRWIAGTMSCATCVAGMWNVQDQCRTCKDEDKDKFQWLEGNHFVHWDEPDRMMFVLFQVV</sequence>
<keyword evidence="4" id="KW-1185">Reference proteome</keyword>
<accession>A0A0D7BRK3</accession>